<evidence type="ECO:0000256" key="1">
    <source>
        <dbReference type="ARBA" id="ARBA00022801"/>
    </source>
</evidence>
<dbReference type="eggNOG" id="COG1011">
    <property type="taxonomic scope" value="Bacteria"/>
</dbReference>
<reference evidence="2 3" key="1">
    <citation type="journal article" date="2012" name="Stand. Genomic Sci.">
        <title>Genome sequence of the ocean sediment bacterium Saccharomonospora marina type strain (XMU15(T)).</title>
        <authorList>
            <person name="Klenk H.P."/>
            <person name="Lu M."/>
            <person name="Lucas S."/>
            <person name="Lapidus A."/>
            <person name="Copeland A."/>
            <person name="Pitluck S."/>
            <person name="Goodwin L.A."/>
            <person name="Han C."/>
            <person name="Tapia R."/>
            <person name="Brambilla E.M."/>
            <person name="Potter G."/>
            <person name="Land M."/>
            <person name="Ivanova N."/>
            <person name="Rohde M."/>
            <person name="Goker M."/>
            <person name="Detter J.C."/>
            <person name="Li W.J."/>
            <person name="Kyrpides N.C."/>
            <person name="Woyke T."/>
        </authorList>
    </citation>
    <scope>NUCLEOTIDE SEQUENCE [LARGE SCALE GENOMIC DNA]</scope>
    <source>
        <strain evidence="2 3">XMU15</strain>
    </source>
</reference>
<evidence type="ECO:0000313" key="3">
    <source>
        <dbReference type="Proteomes" id="UP000004926"/>
    </source>
</evidence>
<evidence type="ECO:0000313" key="2">
    <source>
        <dbReference type="EMBL" id="EHR51544.1"/>
    </source>
</evidence>
<dbReference type="AlphaFoldDB" id="H5XAN9"/>
<dbReference type="Pfam" id="PF00702">
    <property type="entry name" value="Hydrolase"/>
    <property type="match status" value="1"/>
</dbReference>
<dbReference type="HOGENOM" id="CLU_045011_3_1_11"/>
<accession>H5XAN9</accession>
<dbReference type="GO" id="GO:0016787">
    <property type="term" value="F:hydrolase activity"/>
    <property type="evidence" value="ECO:0007669"/>
    <property type="project" value="UniProtKB-KW"/>
</dbReference>
<name>H5XAN9_9PSEU</name>
<gene>
    <name evidence="2" type="ORF">SacmaDRAFT_3319</name>
</gene>
<dbReference type="Proteomes" id="UP000004926">
    <property type="component" value="Chromosome"/>
</dbReference>
<dbReference type="Gene3D" id="1.10.150.240">
    <property type="entry name" value="Putative phosphatase, domain 2"/>
    <property type="match status" value="1"/>
</dbReference>
<dbReference type="InterPro" id="IPR036412">
    <property type="entry name" value="HAD-like_sf"/>
</dbReference>
<sequence>MYNVLYGTAVVRTLVAMTRAKARKPRAVLFDVLETTVRLEPLRERLVEVGRPGHELELFFARTLRDGMAYTLSGEAPPFRELAAAQLALTSGHTLSAGQIEYVLDGFTQLPLQPDGRRALDLLAEAGVPAYGFTHGSAAVLEQALEREGRGDRVVRVLSTREIGMFKPPARAYHWACERTGTRPEATALVAVHSWDTSGAARAGLLTGFATRLEGGLPAIAEPPHVTAERVDEVVTDLLALPD</sequence>
<proteinExistence type="predicted"/>
<dbReference type="PANTHER" id="PTHR43316">
    <property type="entry name" value="HYDROLASE, HALOACID DELAHOGENASE-RELATED"/>
    <property type="match status" value="1"/>
</dbReference>
<dbReference type="Gene3D" id="3.40.50.1000">
    <property type="entry name" value="HAD superfamily/HAD-like"/>
    <property type="match status" value="1"/>
</dbReference>
<protein>
    <submittedName>
        <fullName evidence="2">Putative HAD superfamily hydrolase</fullName>
    </submittedName>
</protein>
<organism evidence="2 3">
    <name type="scientific">Saccharomonospora marina XMU15</name>
    <dbReference type="NCBI Taxonomy" id="882083"/>
    <lineage>
        <taxon>Bacteria</taxon>
        <taxon>Bacillati</taxon>
        <taxon>Actinomycetota</taxon>
        <taxon>Actinomycetes</taxon>
        <taxon>Pseudonocardiales</taxon>
        <taxon>Pseudonocardiaceae</taxon>
        <taxon>Saccharomonospora</taxon>
    </lineage>
</organism>
<dbReference type="InterPro" id="IPR023198">
    <property type="entry name" value="PGP-like_dom2"/>
</dbReference>
<dbReference type="STRING" id="882083.SacmaDRAFT_3319"/>
<dbReference type="InterPro" id="IPR023214">
    <property type="entry name" value="HAD_sf"/>
</dbReference>
<keyword evidence="3" id="KW-1185">Reference proteome</keyword>
<dbReference type="InterPro" id="IPR051540">
    <property type="entry name" value="S-2-haloacid_dehalogenase"/>
</dbReference>
<dbReference type="SUPFAM" id="SSF56784">
    <property type="entry name" value="HAD-like"/>
    <property type="match status" value="1"/>
</dbReference>
<dbReference type="EMBL" id="CM001439">
    <property type="protein sequence ID" value="EHR51544.1"/>
    <property type="molecule type" value="Genomic_DNA"/>
</dbReference>
<keyword evidence="1 2" id="KW-0378">Hydrolase</keyword>
<dbReference type="PANTHER" id="PTHR43316:SF3">
    <property type="entry name" value="HALOACID DEHALOGENASE, TYPE II (AFU_ORTHOLOGUE AFUA_2G07750)-RELATED"/>
    <property type="match status" value="1"/>
</dbReference>